<reference evidence="1 2" key="1">
    <citation type="submission" date="2010-08" db="EMBL/GenBank/DDBJ databases">
        <title>Complete sequence of Clostridium cellulovorans 743B.</title>
        <authorList>
            <consortium name="US DOE Joint Genome Institute"/>
            <person name="Lucas S."/>
            <person name="Copeland A."/>
            <person name="Lapidus A."/>
            <person name="Cheng J.-F."/>
            <person name="Bruce D."/>
            <person name="Goodwin L."/>
            <person name="Pitluck S."/>
            <person name="Chertkov O."/>
            <person name="Detter J.C."/>
            <person name="Han C."/>
            <person name="Tapia R."/>
            <person name="Land M."/>
            <person name="Hauser L."/>
            <person name="Chang Y.-J."/>
            <person name="Jeffries C."/>
            <person name="Kyrpides N."/>
            <person name="Ivanova N."/>
            <person name="Mikhailova N."/>
            <person name="Hemme C.L."/>
            <person name="Woyke T."/>
        </authorList>
    </citation>
    <scope>NUCLEOTIDE SEQUENCE [LARGE SCALE GENOMIC DNA]</scope>
    <source>
        <strain evidence="2">ATCC 35296 / DSM 3052 / OCM 3 / 743B</strain>
    </source>
</reference>
<dbReference type="RefSeq" id="WP_010074675.1">
    <property type="nucleotide sequence ID" value="NC_014393.1"/>
</dbReference>
<proteinExistence type="predicted"/>
<evidence type="ECO:0000313" key="1">
    <source>
        <dbReference type="EMBL" id="ADL52162.1"/>
    </source>
</evidence>
<gene>
    <name evidence="1" type="ordered locus">Clocel_2449</name>
</gene>
<dbReference type="AlphaFoldDB" id="D9SQ26"/>
<dbReference type="eggNOG" id="ENOG5032434">
    <property type="taxonomic scope" value="Bacteria"/>
</dbReference>
<organism evidence="1 2">
    <name type="scientific">Clostridium cellulovorans (strain ATCC 35296 / DSM 3052 / OCM 3 / 743B)</name>
    <dbReference type="NCBI Taxonomy" id="573061"/>
    <lineage>
        <taxon>Bacteria</taxon>
        <taxon>Bacillati</taxon>
        <taxon>Bacillota</taxon>
        <taxon>Clostridia</taxon>
        <taxon>Eubacteriales</taxon>
        <taxon>Clostridiaceae</taxon>
        <taxon>Clostridium</taxon>
    </lineage>
</organism>
<name>D9SQ26_CLOC7</name>
<keyword evidence="2" id="KW-1185">Reference proteome</keyword>
<evidence type="ECO:0000313" key="2">
    <source>
        <dbReference type="Proteomes" id="UP000002730"/>
    </source>
</evidence>
<sequence length="125" mass="14597">MTQREARRKVENDLRNYPYWLLAENAAGLGTPTRWDIVTSKSLNNSVVEKIAIKNEEINNKIMLIEGVLDLLDNRSKAIIERKYFTEKEQFDLEGILKEYSITKNTYYTVVNKSLDKFAVALRYC</sequence>
<protein>
    <recommendedName>
        <fullName evidence="3">Phage transcriptional regulator, RinA family</fullName>
    </recommendedName>
</protein>
<dbReference type="OrthoDB" id="1936284at2"/>
<dbReference type="EMBL" id="CP002160">
    <property type="protein sequence ID" value="ADL52162.1"/>
    <property type="molecule type" value="Genomic_DNA"/>
</dbReference>
<dbReference type="STRING" id="573061.Clocel_2449"/>
<dbReference type="Proteomes" id="UP000002730">
    <property type="component" value="Chromosome"/>
</dbReference>
<evidence type="ECO:0008006" key="3">
    <source>
        <dbReference type="Google" id="ProtNLM"/>
    </source>
</evidence>
<dbReference type="KEGG" id="ccb:Clocel_2449"/>
<dbReference type="HOGENOM" id="CLU_1966696_0_0_9"/>
<accession>D9SQ26</accession>